<keyword evidence="6" id="KW-1185">Reference proteome</keyword>
<keyword evidence="1" id="KW-0805">Transcription regulation</keyword>
<accession>A0ABT3R0Z0</accession>
<reference evidence="5 6" key="1">
    <citation type="journal article" date="2016" name="Int. J. Syst. Evol. Microbiol.">
        <title>Labrenzia salina sp. nov., isolated from the rhizosphere of the halophyte Arthrocnemum macrostachyum.</title>
        <authorList>
            <person name="Camacho M."/>
            <person name="Redondo-Gomez S."/>
            <person name="Rodriguez-Llorente I."/>
            <person name="Rohde M."/>
            <person name="Sproer C."/>
            <person name="Schumann P."/>
            <person name="Klenk H.P."/>
            <person name="Montero-Calasanz M.D.C."/>
        </authorList>
    </citation>
    <scope>NUCLEOTIDE SEQUENCE [LARGE SCALE GENOMIC DNA]</scope>
    <source>
        <strain evidence="5 6">DSM 29163</strain>
    </source>
</reference>
<dbReference type="PANTHER" id="PTHR33204">
    <property type="entry name" value="TRANSCRIPTIONAL REGULATOR, MARR FAMILY"/>
    <property type="match status" value="1"/>
</dbReference>
<dbReference type="PROSITE" id="PS51118">
    <property type="entry name" value="HTH_HXLR"/>
    <property type="match status" value="1"/>
</dbReference>
<dbReference type="InterPro" id="IPR002577">
    <property type="entry name" value="HTH_HxlR"/>
</dbReference>
<comment type="caution">
    <text evidence="5">The sequence shown here is derived from an EMBL/GenBank/DDBJ whole genome shotgun (WGS) entry which is preliminary data.</text>
</comment>
<keyword evidence="2" id="KW-0238">DNA-binding</keyword>
<feature type="domain" description="HTH hxlR-type" evidence="4">
    <location>
        <begin position="22"/>
        <end position="121"/>
    </location>
</feature>
<organism evidence="5 6">
    <name type="scientific">Roseibium salinum</name>
    <dbReference type="NCBI Taxonomy" id="1604349"/>
    <lineage>
        <taxon>Bacteria</taxon>
        <taxon>Pseudomonadati</taxon>
        <taxon>Pseudomonadota</taxon>
        <taxon>Alphaproteobacteria</taxon>
        <taxon>Hyphomicrobiales</taxon>
        <taxon>Stappiaceae</taxon>
        <taxon>Roseibium</taxon>
    </lineage>
</organism>
<dbReference type="Proteomes" id="UP001300261">
    <property type="component" value="Unassembled WGS sequence"/>
</dbReference>
<name>A0ABT3R0Z0_9HYPH</name>
<evidence type="ECO:0000313" key="5">
    <source>
        <dbReference type="EMBL" id="MCX2722738.1"/>
    </source>
</evidence>
<evidence type="ECO:0000313" key="6">
    <source>
        <dbReference type="Proteomes" id="UP001300261"/>
    </source>
</evidence>
<dbReference type="EMBL" id="JAPEVI010000003">
    <property type="protein sequence ID" value="MCX2722738.1"/>
    <property type="molecule type" value="Genomic_DNA"/>
</dbReference>
<sequence>MDTVKRAAGKSTRNTYECHPGCSVEAALSLIDGKWKGVILYLLMERQVLRFNEFQKALPDITQRVLTAQLRSLETDGLIERTVYPVVPPKVEYRLTELGASLAPVISALSAWGNEKKFLWPKGFKRDSHLQQAG</sequence>
<keyword evidence="3" id="KW-0804">Transcription</keyword>
<protein>
    <submittedName>
        <fullName evidence="5">Helix-turn-helix domain-containing protein</fullName>
    </submittedName>
</protein>
<evidence type="ECO:0000256" key="2">
    <source>
        <dbReference type="ARBA" id="ARBA00023125"/>
    </source>
</evidence>
<dbReference type="Gene3D" id="1.10.10.10">
    <property type="entry name" value="Winged helix-like DNA-binding domain superfamily/Winged helix DNA-binding domain"/>
    <property type="match status" value="1"/>
</dbReference>
<dbReference type="RefSeq" id="WP_265962395.1">
    <property type="nucleotide sequence ID" value="NZ_JAPEVI010000003.1"/>
</dbReference>
<proteinExistence type="predicted"/>
<evidence type="ECO:0000256" key="1">
    <source>
        <dbReference type="ARBA" id="ARBA00023015"/>
    </source>
</evidence>
<evidence type="ECO:0000256" key="3">
    <source>
        <dbReference type="ARBA" id="ARBA00023163"/>
    </source>
</evidence>
<gene>
    <name evidence="5" type="ORF">ON753_10140</name>
</gene>
<dbReference type="PANTHER" id="PTHR33204:SF29">
    <property type="entry name" value="TRANSCRIPTIONAL REGULATOR"/>
    <property type="match status" value="1"/>
</dbReference>
<dbReference type="InterPro" id="IPR036390">
    <property type="entry name" value="WH_DNA-bd_sf"/>
</dbReference>
<dbReference type="Pfam" id="PF01638">
    <property type="entry name" value="HxlR"/>
    <property type="match status" value="1"/>
</dbReference>
<evidence type="ECO:0000259" key="4">
    <source>
        <dbReference type="PROSITE" id="PS51118"/>
    </source>
</evidence>
<dbReference type="SUPFAM" id="SSF46785">
    <property type="entry name" value="Winged helix' DNA-binding domain"/>
    <property type="match status" value="1"/>
</dbReference>
<dbReference type="InterPro" id="IPR036388">
    <property type="entry name" value="WH-like_DNA-bd_sf"/>
</dbReference>